<name>A0ABR0AFW6_9CRUS</name>
<organism evidence="2 3">
    <name type="scientific">Daphnia magna</name>
    <dbReference type="NCBI Taxonomy" id="35525"/>
    <lineage>
        <taxon>Eukaryota</taxon>
        <taxon>Metazoa</taxon>
        <taxon>Ecdysozoa</taxon>
        <taxon>Arthropoda</taxon>
        <taxon>Crustacea</taxon>
        <taxon>Branchiopoda</taxon>
        <taxon>Diplostraca</taxon>
        <taxon>Cladocera</taxon>
        <taxon>Anomopoda</taxon>
        <taxon>Daphniidae</taxon>
        <taxon>Daphnia</taxon>
    </lineage>
</organism>
<dbReference type="EMBL" id="JAOYFB010000037">
    <property type="protein sequence ID" value="KAK4023964.1"/>
    <property type="molecule type" value="Genomic_DNA"/>
</dbReference>
<feature type="region of interest" description="Disordered" evidence="1">
    <location>
        <begin position="1"/>
        <end position="88"/>
    </location>
</feature>
<gene>
    <name evidence="2" type="ORF">OUZ56_009356</name>
</gene>
<sequence>MEPQKGVPSKMDLTSNVVGKNKNRGRSQEGKRKQKQRRNRYKLKNSTQFVNVPSTEDKMDQMEEPIGDGDPLKMELMPSTSADDNSHEADVVADESFIVDIQIQPPIEKRVTARMMTLLRMHLKRIL</sequence>
<proteinExistence type="predicted"/>
<accession>A0ABR0AFW6</accession>
<feature type="compositionally biased region" description="Polar residues" evidence="1">
    <location>
        <begin position="45"/>
        <end position="54"/>
    </location>
</feature>
<evidence type="ECO:0000313" key="2">
    <source>
        <dbReference type="EMBL" id="KAK4023964.1"/>
    </source>
</evidence>
<feature type="compositionally biased region" description="Basic residues" evidence="1">
    <location>
        <begin position="32"/>
        <end position="43"/>
    </location>
</feature>
<protein>
    <submittedName>
        <fullName evidence="2">Uncharacterized protein</fullName>
    </submittedName>
</protein>
<comment type="caution">
    <text evidence="2">The sequence shown here is derived from an EMBL/GenBank/DDBJ whole genome shotgun (WGS) entry which is preliminary data.</text>
</comment>
<evidence type="ECO:0000256" key="1">
    <source>
        <dbReference type="SAM" id="MobiDB-lite"/>
    </source>
</evidence>
<reference evidence="2 3" key="1">
    <citation type="journal article" date="2023" name="Nucleic Acids Res.">
        <title>The hologenome of Daphnia magna reveals possible DNA methylation and microbiome-mediated evolution of the host genome.</title>
        <authorList>
            <person name="Chaturvedi A."/>
            <person name="Li X."/>
            <person name="Dhandapani V."/>
            <person name="Marshall H."/>
            <person name="Kissane S."/>
            <person name="Cuenca-Cambronero M."/>
            <person name="Asole G."/>
            <person name="Calvet F."/>
            <person name="Ruiz-Romero M."/>
            <person name="Marangio P."/>
            <person name="Guigo R."/>
            <person name="Rago D."/>
            <person name="Mirbahai L."/>
            <person name="Eastwood N."/>
            <person name="Colbourne J.K."/>
            <person name="Zhou J."/>
            <person name="Mallon E."/>
            <person name="Orsini L."/>
        </authorList>
    </citation>
    <scope>NUCLEOTIDE SEQUENCE [LARGE SCALE GENOMIC DNA]</scope>
    <source>
        <strain evidence="2">LRV0_1</strain>
    </source>
</reference>
<dbReference type="Proteomes" id="UP001234178">
    <property type="component" value="Unassembled WGS sequence"/>
</dbReference>
<keyword evidence="3" id="KW-1185">Reference proteome</keyword>
<evidence type="ECO:0000313" key="3">
    <source>
        <dbReference type="Proteomes" id="UP001234178"/>
    </source>
</evidence>